<dbReference type="EMBL" id="AP009090">
    <property type="protein sequence ID" value="BAI39878.1"/>
    <property type="molecule type" value="Genomic_DNA"/>
</dbReference>
<dbReference type="AlphaFoldDB" id="C8TFC5"/>
<reference evidence="2" key="1">
    <citation type="journal article" date="2009" name="Plant J.">
        <title>Comparative analysis of complete orthologous centromeres from two subspecies of rice reveals rapid variation of centromere organization and structure.</title>
        <authorList>
            <person name="Wu J."/>
            <person name="Fujisawa M."/>
            <person name="Tian Z."/>
            <person name="Yamagata H."/>
            <person name="Kamiya K."/>
            <person name="Shibata M."/>
            <person name="Hosokawa S."/>
            <person name="Ito Y."/>
            <person name="Hamada M."/>
            <person name="Katagiri S."/>
            <person name="Kurita K."/>
            <person name="Yamamoto M."/>
            <person name="Kikuta A."/>
            <person name="Machita K."/>
            <person name="Karasawa W."/>
            <person name="Kanamori H."/>
            <person name="Namiki N."/>
            <person name="Mizuno H."/>
            <person name="Ma J."/>
            <person name="Sasaki T."/>
            <person name="Matsumoto T."/>
        </authorList>
    </citation>
    <scope>NUCLEOTIDE SEQUENCE</scope>
</reference>
<feature type="compositionally biased region" description="Polar residues" evidence="1">
    <location>
        <begin position="8"/>
        <end position="20"/>
    </location>
</feature>
<evidence type="ECO:0000313" key="3">
    <source>
        <dbReference type="EMBL" id="BAI39878.1"/>
    </source>
</evidence>
<gene>
    <name evidence="2" type="primary">K0116D04.31</name>
    <name evidence="3" type="synonym">K0155C03.2</name>
</gene>
<accession>C8TFC5</accession>
<evidence type="ECO:0000256" key="1">
    <source>
        <dbReference type="SAM" id="MobiDB-lite"/>
    </source>
</evidence>
<feature type="region of interest" description="Disordered" evidence="1">
    <location>
        <begin position="1"/>
        <end position="28"/>
    </location>
</feature>
<dbReference type="EMBL" id="AP009088">
    <property type="protein sequence ID" value="BAI39847.1"/>
    <property type="molecule type" value="Genomic_DNA"/>
</dbReference>
<protein>
    <submittedName>
        <fullName evidence="2">Uncharacterized protein K0116D04.31</fullName>
    </submittedName>
    <submittedName>
        <fullName evidence="3">Uncharacterized protein K0155C03.2</fullName>
    </submittedName>
</protein>
<sequence length="120" mass="12936">MAGIRFSNPASLSFPTSPTSAGGIPPLPATSGPPLPYLSFPVTPSRFFLFSPNSLVLSIAPAPCNHPPPPSPLLRPPLAAARLAAAPRRRRRRVRVAEIHPVHPSFVEVCRRRAVPVVRR</sequence>
<organism evidence="2">
    <name type="scientific">Oryza sativa subsp. indica</name>
    <name type="common">Rice</name>
    <dbReference type="NCBI Taxonomy" id="39946"/>
    <lineage>
        <taxon>Eukaryota</taxon>
        <taxon>Viridiplantae</taxon>
        <taxon>Streptophyta</taxon>
        <taxon>Embryophyta</taxon>
        <taxon>Tracheophyta</taxon>
        <taxon>Spermatophyta</taxon>
        <taxon>Magnoliopsida</taxon>
        <taxon>Liliopsida</taxon>
        <taxon>Poales</taxon>
        <taxon>Poaceae</taxon>
        <taxon>BOP clade</taxon>
        <taxon>Oryzoideae</taxon>
        <taxon>Oryzeae</taxon>
        <taxon>Oryzinae</taxon>
        <taxon>Oryza</taxon>
        <taxon>Oryza sativa</taxon>
    </lineage>
</organism>
<evidence type="ECO:0000313" key="2">
    <source>
        <dbReference type="EMBL" id="BAI39847.1"/>
    </source>
</evidence>
<name>C8TFC5_ORYSI</name>
<proteinExistence type="predicted"/>